<dbReference type="PROSITE" id="PS50010">
    <property type="entry name" value="DH_2"/>
    <property type="match status" value="1"/>
</dbReference>
<evidence type="ECO:0000256" key="3">
    <source>
        <dbReference type="SAM" id="MobiDB-lite"/>
    </source>
</evidence>
<dbReference type="Gene3D" id="1.20.900.10">
    <property type="entry name" value="Dbl homology (DH) domain"/>
    <property type="match status" value="1"/>
</dbReference>
<dbReference type="Pfam" id="PF22697">
    <property type="entry name" value="SOS1_NGEF_PH"/>
    <property type="match status" value="1"/>
</dbReference>
<dbReference type="InterPro" id="IPR001849">
    <property type="entry name" value="PH_domain"/>
</dbReference>
<evidence type="ECO:0008006" key="8">
    <source>
        <dbReference type="Google" id="ProtNLM"/>
    </source>
</evidence>
<accession>A0A2G9QL52</accession>
<evidence type="ECO:0000256" key="2">
    <source>
        <dbReference type="ARBA" id="ARBA00022490"/>
    </source>
</evidence>
<feature type="domain" description="PH" evidence="4">
    <location>
        <begin position="145"/>
        <end position="260"/>
    </location>
</feature>
<evidence type="ECO:0000313" key="6">
    <source>
        <dbReference type="EMBL" id="PIO15793.1"/>
    </source>
</evidence>
<evidence type="ECO:0000313" key="7">
    <source>
        <dbReference type="Proteomes" id="UP000228934"/>
    </source>
</evidence>
<evidence type="ECO:0000256" key="1">
    <source>
        <dbReference type="ARBA" id="ARBA00004496"/>
    </source>
</evidence>
<dbReference type="AlphaFoldDB" id="A0A2G9QL52"/>
<dbReference type="InterPro" id="IPR055251">
    <property type="entry name" value="SOS1_NGEF_PH"/>
</dbReference>
<dbReference type="PROSITE" id="PS50003">
    <property type="entry name" value="PH_DOMAIN"/>
    <property type="match status" value="1"/>
</dbReference>
<dbReference type="FunFam" id="2.30.29.30:FF:000151">
    <property type="entry name" value="Rho guanine nucleotide exchange factor 3"/>
    <property type="match status" value="1"/>
</dbReference>
<feature type="compositionally biased region" description="Polar residues" evidence="3">
    <location>
        <begin position="1"/>
        <end position="14"/>
    </location>
</feature>
<keyword evidence="7" id="KW-1185">Reference proteome</keyword>
<dbReference type="InterPro" id="IPR037853">
    <property type="entry name" value="Net1_PH"/>
</dbReference>
<feature type="region of interest" description="Disordered" evidence="3">
    <location>
        <begin position="1"/>
        <end position="25"/>
    </location>
</feature>
<dbReference type="GO" id="GO:0035025">
    <property type="term" value="P:positive regulation of Rho protein signal transduction"/>
    <property type="evidence" value="ECO:0007669"/>
    <property type="project" value="TreeGrafter"/>
</dbReference>
<feature type="domain" description="DH" evidence="5">
    <location>
        <begin position="50"/>
        <end position="116"/>
    </location>
</feature>
<dbReference type="GO" id="GO:0005085">
    <property type="term" value="F:guanyl-nucleotide exchange factor activity"/>
    <property type="evidence" value="ECO:0007669"/>
    <property type="project" value="InterPro"/>
</dbReference>
<gene>
    <name evidence="6" type="ORF">AB205_0095600</name>
</gene>
<reference evidence="7" key="1">
    <citation type="journal article" date="2017" name="Nat. Commun.">
        <title>The North American bullfrog draft genome provides insight into hormonal regulation of long noncoding RNA.</title>
        <authorList>
            <person name="Hammond S.A."/>
            <person name="Warren R.L."/>
            <person name="Vandervalk B.P."/>
            <person name="Kucuk E."/>
            <person name="Khan H."/>
            <person name="Gibb E.A."/>
            <person name="Pandoh P."/>
            <person name="Kirk H."/>
            <person name="Zhao Y."/>
            <person name="Jones M."/>
            <person name="Mungall A.J."/>
            <person name="Coope R."/>
            <person name="Pleasance S."/>
            <person name="Moore R.A."/>
            <person name="Holt R.A."/>
            <person name="Round J.M."/>
            <person name="Ohora S."/>
            <person name="Walle B.V."/>
            <person name="Veldhoen N."/>
            <person name="Helbing C.C."/>
            <person name="Birol I."/>
        </authorList>
    </citation>
    <scope>NUCLEOTIDE SEQUENCE [LARGE SCALE GENOMIC DNA]</scope>
</reference>
<dbReference type="PANTHER" id="PTHR46006">
    <property type="entry name" value="RHO GUANINE NUCLEOTIDE EXCHANGE FACTOR AT 64C, ISOFORM A"/>
    <property type="match status" value="1"/>
</dbReference>
<name>A0A2G9QL52_AQUCT</name>
<organism evidence="6 7">
    <name type="scientific">Aquarana catesbeiana</name>
    <name type="common">American bullfrog</name>
    <name type="synonym">Rana catesbeiana</name>
    <dbReference type="NCBI Taxonomy" id="8400"/>
    <lineage>
        <taxon>Eukaryota</taxon>
        <taxon>Metazoa</taxon>
        <taxon>Chordata</taxon>
        <taxon>Craniata</taxon>
        <taxon>Vertebrata</taxon>
        <taxon>Euteleostomi</taxon>
        <taxon>Amphibia</taxon>
        <taxon>Batrachia</taxon>
        <taxon>Anura</taxon>
        <taxon>Neobatrachia</taxon>
        <taxon>Ranoidea</taxon>
        <taxon>Ranidae</taxon>
        <taxon>Aquarana</taxon>
    </lineage>
</organism>
<keyword evidence="2" id="KW-0963">Cytoplasm</keyword>
<sequence>MRADNKSPNSTSKACSKMAAPTPPKRRNSILWSEMLDVNMKETLSTKEIKRQEAIYEMTRGEQDLIEDLKLARKAYHDPMLKLSIMSEDELAQIFGDLDAYIPLHEGVLADINLKKGESDCQYYIDKLEYLDDKQRDPLIESSKSLLCHGELKNKNGHKLYLFMFQDILVLTRPITRNERQCYQVYRQPIPVRELVLEDLQDGDVRMGGSFRGAFSNSDKAKNIFRVRFQEACIGQSHTLQANDIFHKQQWLNCIRTAIAPYQNASPTELKELPDLSEECEENHPPAQNTNAQRRSSTISGIVEMDLEENADSSVVGSPEDPKPGKLQRALTGSRKSRDKTQQSMKRKETLV</sequence>
<feature type="compositionally biased region" description="Polar residues" evidence="3">
    <location>
        <begin position="286"/>
        <end position="300"/>
    </location>
</feature>
<dbReference type="SUPFAM" id="SSF50729">
    <property type="entry name" value="PH domain-like"/>
    <property type="match status" value="1"/>
</dbReference>
<dbReference type="InterPro" id="IPR011993">
    <property type="entry name" value="PH-like_dom_sf"/>
</dbReference>
<dbReference type="Gene3D" id="2.30.29.30">
    <property type="entry name" value="Pleckstrin-homology domain (PH domain)/Phosphotyrosine-binding domain (PTB)"/>
    <property type="match status" value="1"/>
</dbReference>
<evidence type="ECO:0000259" key="5">
    <source>
        <dbReference type="PROSITE" id="PS50010"/>
    </source>
</evidence>
<dbReference type="InterPro" id="IPR051480">
    <property type="entry name" value="Endocytic_GEF_Adapter"/>
</dbReference>
<proteinExistence type="predicted"/>
<dbReference type="OrthoDB" id="1716625at2759"/>
<protein>
    <recommendedName>
        <fullName evidence="8">Neuroepithelial cell-transforming gene 1 protein</fullName>
    </recommendedName>
</protein>
<comment type="subcellular location">
    <subcellularLocation>
        <location evidence="1">Cytoplasm</location>
    </subcellularLocation>
</comment>
<dbReference type="PANTHER" id="PTHR46006:SF4">
    <property type="entry name" value="NEUROEPITHELIAL CELL-TRANSFORMING GENE 1 PROTEIN"/>
    <property type="match status" value="1"/>
</dbReference>
<dbReference type="CDD" id="cd13224">
    <property type="entry name" value="PH_Net1"/>
    <property type="match status" value="1"/>
</dbReference>
<dbReference type="GO" id="GO:0005737">
    <property type="term" value="C:cytoplasm"/>
    <property type="evidence" value="ECO:0007669"/>
    <property type="project" value="UniProtKB-SubCell"/>
</dbReference>
<feature type="region of interest" description="Disordered" evidence="3">
    <location>
        <begin position="276"/>
        <end position="352"/>
    </location>
</feature>
<dbReference type="EMBL" id="KV964511">
    <property type="protein sequence ID" value="PIO15793.1"/>
    <property type="molecule type" value="Genomic_DNA"/>
</dbReference>
<dbReference type="InterPro" id="IPR035899">
    <property type="entry name" value="DBL_dom_sf"/>
</dbReference>
<dbReference type="Proteomes" id="UP000228934">
    <property type="component" value="Unassembled WGS sequence"/>
</dbReference>
<dbReference type="InterPro" id="IPR000219">
    <property type="entry name" value="DH_dom"/>
</dbReference>
<dbReference type="SMART" id="SM00233">
    <property type="entry name" value="PH"/>
    <property type="match status" value="1"/>
</dbReference>
<evidence type="ECO:0000259" key="4">
    <source>
        <dbReference type="PROSITE" id="PS50003"/>
    </source>
</evidence>
<dbReference type="SUPFAM" id="SSF48065">
    <property type="entry name" value="DBL homology domain (DH-domain)"/>
    <property type="match status" value="1"/>
</dbReference>